<keyword evidence="2" id="KW-1185">Reference proteome</keyword>
<dbReference type="Proteomes" id="UP000887159">
    <property type="component" value="Unassembled WGS sequence"/>
</dbReference>
<reference evidence="1" key="1">
    <citation type="submission" date="2020-08" db="EMBL/GenBank/DDBJ databases">
        <title>Multicomponent nature underlies the extraordinary mechanical properties of spider dragline silk.</title>
        <authorList>
            <person name="Kono N."/>
            <person name="Nakamura H."/>
            <person name="Mori M."/>
            <person name="Yoshida Y."/>
            <person name="Ohtoshi R."/>
            <person name="Malay A.D."/>
            <person name="Moran D.A.P."/>
            <person name="Tomita M."/>
            <person name="Numata K."/>
            <person name="Arakawa K."/>
        </authorList>
    </citation>
    <scope>NUCLEOTIDE SEQUENCE</scope>
</reference>
<proteinExistence type="predicted"/>
<comment type="caution">
    <text evidence="1">The sequence shown here is derived from an EMBL/GenBank/DDBJ whole genome shotgun (WGS) entry which is preliminary data.</text>
</comment>
<name>A0A8X6S4L3_TRICX</name>
<sequence>MDACKCIMPLRHGGTLNTRLAASPLVWLVEGEEKWEAPSHPQGCLPLNRVGTQQNRTVTCMVLKAKANDRCKNSNP</sequence>
<accession>A0A8X6S4L3</accession>
<evidence type="ECO:0000313" key="1">
    <source>
        <dbReference type="EMBL" id="GFY00408.1"/>
    </source>
</evidence>
<protein>
    <submittedName>
        <fullName evidence="1">Uncharacterized protein</fullName>
    </submittedName>
</protein>
<dbReference type="AlphaFoldDB" id="A0A8X6S4L3"/>
<dbReference type="EMBL" id="BMAU01021220">
    <property type="protein sequence ID" value="GFY00408.1"/>
    <property type="molecule type" value="Genomic_DNA"/>
</dbReference>
<evidence type="ECO:0000313" key="2">
    <source>
        <dbReference type="Proteomes" id="UP000887159"/>
    </source>
</evidence>
<organism evidence="1 2">
    <name type="scientific">Trichonephila clavipes</name>
    <name type="common">Golden silk orbweaver</name>
    <name type="synonym">Nephila clavipes</name>
    <dbReference type="NCBI Taxonomy" id="2585209"/>
    <lineage>
        <taxon>Eukaryota</taxon>
        <taxon>Metazoa</taxon>
        <taxon>Ecdysozoa</taxon>
        <taxon>Arthropoda</taxon>
        <taxon>Chelicerata</taxon>
        <taxon>Arachnida</taxon>
        <taxon>Araneae</taxon>
        <taxon>Araneomorphae</taxon>
        <taxon>Entelegynae</taxon>
        <taxon>Araneoidea</taxon>
        <taxon>Nephilidae</taxon>
        <taxon>Trichonephila</taxon>
    </lineage>
</organism>
<gene>
    <name evidence="1" type="primary">NCL1_36380</name>
    <name evidence="1" type="ORF">TNCV_1664471</name>
</gene>